<comment type="subcellular location">
    <subcellularLocation>
        <location evidence="1 7">Cytoplasm</location>
    </subcellularLocation>
</comment>
<dbReference type="InterPro" id="IPR026022">
    <property type="entry name" value="PhoU_dom"/>
</dbReference>
<dbReference type="EMBL" id="FNDK01000016">
    <property type="protein sequence ID" value="SDH95516.1"/>
    <property type="molecule type" value="Genomic_DNA"/>
</dbReference>
<evidence type="ECO:0000256" key="5">
    <source>
        <dbReference type="ARBA" id="ARBA00022490"/>
    </source>
</evidence>
<dbReference type="STRING" id="568899.SAMN05192534_11644"/>
<dbReference type="InterPro" id="IPR028366">
    <property type="entry name" value="PhoU"/>
</dbReference>
<proteinExistence type="inferred from homology"/>
<keyword evidence="4 7" id="KW-0813">Transport</keyword>
<sequence length="216" mass="24940">MGVRGMYDQELSRLKDDIFSMGEAVVEAFQEALHLLKHRDKEKMNEMVSRDATINKRELEIHDRATLMIARQQPVATDLRTTIVALKISSDLERVGDLAVDMVKATMRLNEEDYQIEIHELESMADVAVKMLNEALTAYQKQDLMRAQHIALLDDKVDKKYAQYIKELFTSSDKNNIGQATQLAFIGRYIERIADYATNLAEWIVYERNGKHFDLN</sequence>
<evidence type="ECO:0000313" key="9">
    <source>
        <dbReference type="EMBL" id="SDH95516.1"/>
    </source>
</evidence>
<keyword evidence="10" id="KW-1185">Reference proteome</keyword>
<evidence type="ECO:0000256" key="6">
    <source>
        <dbReference type="ARBA" id="ARBA00022592"/>
    </source>
</evidence>
<dbReference type="GO" id="GO:0045936">
    <property type="term" value="P:negative regulation of phosphate metabolic process"/>
    <property type="evidence" value="ECO:0007669"/>
    <property type="project" value="InterPro"/>
</dbReference>
<dbReference type="NCBIfam" id="TIGR02135">
    <property type="entry name" value="phoU_full"/>
    <property type="match status" value="1"/>
</dbReference>
<organism evidence="9 10">
    <name type="scientific">Alteribacillus persepolensis</name>
    <dbReference type="NCBI Taxonomy" id="568899"/>
    <lineage>
        <taxon>Bacteria</taxon>
        <taxon>Bacillati</taxon>
        <taxon>Bacillota</taxon>
        <taxon>Bacilli</taxon>
        <taxon>Bacillales</taxon>
        <taxon>Bacillaceae</taxon>
        <taxon>Alteribacillus</taxon>
    </lineage>
</organism>
<reference evidence="9 10" key="1">
    <citation type="submission" date="2016-10" db="EMBL/GenBank/DDBJ databases">
        <authorList>
            <person name="de Groot N.N."/>
        </authorList>
    </citation>
    <scope>NUCLEOTIDE SEQUENCE [LARGE SCALE GENOMIC DNA]</scope>
    <source>
        <strain evidence="9 10">DSM 21632</strain>
    </source>
</reference>
<name>A0A1G8GMI0_9BACI</name>
<dbReference type="Pfam" id="PF01895">
    <property type="entry name" value="PhoU"/>
    <property type="match status" value="2"/>
</dbReference>
<evidence type="ECO:0000256" key="7">
    <source>
        <dbReference type="PIRNR" id="PIRNR003107"/>
    </source>
</evidence>
<dbReference type="FunFam" id="1.20.58.220:FF:000004">
    <property type="entry name" value="Phosphate-specific transport system accessory protein PhoU"/>
    <property type="match status" value="1"/>
</dbReference>
<evidence type="ECO:0000259" key="8">
    <source>
        <dbReference type="Pfam" id="PF01895"/>
    </source>
</evidence>
<keyword evidence="5 7" id="KW-0963">Cytoplasm</keyword>
<evidence type="ECO:0000256" key="4">
    <source>
        <dbReference type="ARBA" id="ARBA00022448"/>
    </source>
</evidence>
<keyword evidence="6 7" id="KW-0592">Phosphate transport</keyword>
<accession>A0A1G8GMI0</accession>
<dbReference type="SUPFAM" id="SSF109755">
    <property type="entry name" value="PhoU-like"/>
    <property type="match status" value="1"/>
</dbReference>
<dbReference type="PIRSF" id="PIRSF003107">
    <property type="entry name" value="PhoU"/>
    <property type="match status" value="1"/>
</dbReference>
<dbReference type="RefSeq" id="WP_091274497.1">
    <property type="nucleotide sequence ID" value="NZ_FNDK01000016.1"/>
</dbReference>
<evidence type="ECO:0000256" key="1">
    <source>
        <dbReference type="ARBA" id="ARBA00004496"/>
    </source>
</evidence>
<protein>
    <recommendedName>
        <fullName evidence="7">Phosphate-specific transport system accessory protein PhoU</fullName>
    </recommendedName>
</protein>
<comment type="function">
    <text evidence="7">Plays a role in the regulation of phosphate uptake.</text>
</comment>
<dbReference type="AlphaFoldDB" id="A0A1G8GMI0"/>
<dbReference type="GO" id="GO:0006817">
    <property type="term" value="P:phosphate ion transport"/>
    <property type="evidence" value="ECO:0007669"/>
    <property type="project" value="UniProtKB-KW"/>
</dbReference>
<dbReference type="OrthoDB" id="9814256at2"/>
<dbReference type="GO" id="GO:0005737">
    <property type="term" value="C:cytoplasm"/>
    <property type="evidence" value="ECO:0007669"/>
    <property type="project" value="UniProtKB-SubCell"/>
</dbReference>
<comment type="subunit">
    <text evidence="3 7">Homodimer.</text>
</comment>
<feature type="domain" description="PhoU" evidence="8">
    <location>
        <begin position="20"/>
        <end position="105"/>
    </location>
</feature>
<feature type="domain" description="PhoU" evidence="8">
    <location>
        <begin position="121"/>
        <end position="204"/>
    </location>
</feature>
<evidence type="ECO:0000256" key="3">
    <source>
        <dbReference type="ARBA" id="ARBA00011738"/>
    </source>
</evidence>
<evidence type="ECO:0000256" key="2">
    <source>
        <dbReference type="ARBA" id="ARBA00008107"/>
    </source>
</evidence>
<dbReference type="PANTHER" id="PTHR42930:SF3">
    <property type="entry name" value="PHOSPHATE-SPECIFIC TRANSPORT SYSTEM ACCESSORY PROTEIN PHOU"/>
    <property type="match status" value="1"/>
</dbReference>
<comment type="similarity">
    <text evidence="2 7">Belongs to the PhoU family.</text>
</comment>
<evidence type="ECO:0000313" key="10">
    <source>
        <dbReference type="Proteomes" id="UP000199163"/>
    </source>
</evidence>
<dbReference type="Proteomes" id="UP000199163">
    <property type="component" value="Unassembled WGS sequence"/>
</dbReference>
<dbReference type="Gene3D" id="1.20.58.220">
    <property type="entry name" value="Phosphate transport system protein phou homolog 2, domain 2"/>
    <property type="match status" value="1"/>
</dbReference>
<dbReference type="InterPro" id="IPR038078">
    <property type="entry name" value="PhoU-like_sf"/>
</dbReference>
<dbReference type="GO" id="GO:0030643">
    <property type="term" value="P:intracellular phosphate ion homeostasis"/>
    <property type="evidence" value="ECO:0007669"/>
    <property type="project" value="InterPro"/>
</dbReference>
<dbReference type="PANTHER" id="PTHR42930">
    <property type="entry name" value="PHOSPHATE-SPECIFIC TRANSPORT SYSTEM ACCESSORY PROTEIN PHOU"/>
    <property type="match status" value="1"/>
</dbReference>
<gene>
    <name evidence="9" type="ORF">SAMN05192534_11644</name>
</gene>